<dbReference type="InterPro" id="IPR018779">
    <property type="entry name" value="RecJ_C"/>
</dbReference>
<reference evidence="11" key="1">
    <citation type="submission" date="2009-10" db="EMBL/GenBank/DDBJ databases">
        <title>Complete sequence of Bacillus selenitireducens MLS10.</title>
        <authorList>
            <consortium name="US DOE Joint Genome Institute"/>
            <person name="Lucas S."/>
            <person name="Copeland A."/>
            <person name="Lapidus A."/>
            <person name="Glavina del Rio T."/>
            <person name="Dalin E."/>
            <person name="Tice H."/>
            <person name="Bruce D."/>
            <person name="Goodwin L."/>
            <person name="Pitluck S."/>
            <person name="Sims D."/>
            <person name="Brettin T."/>
            <person name="Detter J.C."/>
            <person name="Han C."/>
            <person name="Larimer F."/>
            <person name="Land M."/>
            <person name="Hauser L."/>
            <person name="Kyrpides N."/>
            <person name="Ovchinnikova G."/>
            <person name="Stolz J."/>
        </authorList>
    </citation>
    <scope>NUCLEOTIDE SEQUENCE [LARGE SCALE GENOMIC DNA]</scope>
    <source>
        <strain evidence="11">MLS10</strain>
    </source>
</reference>
<dbReference type="InterPro" id="IPR003156">
    <property type="entry name" value="DHHA1_dom"/>
</dbReference>
<sequence length="785" mass="87420">MLPSKSKWLVPDWSEDQVGELAEATGLSNIAARFFVQRRKTTKEEVMSFLHMDHRSLLDPFLLYDMDRAVDRIRRAIEKQERILIFGDYDADGVTSTAITYLTLKRLGAEVSYYIPNRFTEGYGPNEGAFRQAAEESVSLIITVDTGISGVHEAEVAKECGMDLIITDHHEPPPVLPDAFAVVNPKQEHCSYPNPNLAGAGVAFKLAHALTGEIPEDLFDLVAIGTIADLVSLEGENRYLAKAGIEAIRQGPRAGVKALLDIAGAEVSELNEETIGFMIGPRLNAAGRLDSADPAAALLITENPHEAKDLAELIDGLNKERQSIVKEIAEEAIEQVEAQGVPSVIIVGAEGWNPGVIGIVASRLVERYYRPVIVLSFDQEKEQAKGSARSIEGFDMFQSLSTCRDILPHFGGHPMAAGLTMSLSDVEELRERLIRLANESMSDDDWIRKLKVDLPVSIEEVTLNAIEDLQAMAPYGIGNPAPKVMLEDVGIVSMRRIGATGDHLKLSVNNKGSGIELDAIAFGKGDAADEISKLSPLSLVGKLGINEWNGKRKPQFLVEDMQISDWQLFDFRGNTKFARQQHLLNRSEVTAVTFSHPFSAIRTEIPEEWIKVEVIDGFTDDQRAIIQKAGDVVFIDLPKTLEQMERLVQELKNLEKLYPVFLQADSGKIETVPRREQFSELYKLFIQQEKVDMKRHAHTISRKKGWSMDHIRFMCKVFSELEFVTMKDGIVEVVSNPEKKQLNDSALYQETLAKQEVEQALYYSSSGELKRWVEQRKNPAAVPEA</sequence>
<dbReference type="InterPro" id="IPR001667">
    <property type="entry name" value="DDH_dom"/>
</dbReference>
<organism evidence="11 12">
    <name type="scientific">Bacillus selenitireducens (strain ATCC 700615 / DSM 15326 / MLS10)</name>
    <dbReference type="NCBI Taxonomy" id="439292"/>
    <lineage>
        <taxon>Bacteria</taxon>
        <taxon>Bacillati</taxon>
        <taxon>Bacillota</taxon>
        <taxon>Bacilli</taxon>
        <taxon>Bacillales</taxon>
        <taxon>Bacillaceae</taxon>
        <taxon>Salisediminibacterium</taxon>
    </lineage>
</organism>
<dbReference type="Pfam" id="PF17768">
    <property type="entry name" value="RecJ_OB"/>
    <property type="match status" value="1"/>
</dbReference>
<evidence type="ECO:0000259" key="10">
    <source>
        <dbReference type="Pfam" id="PF17768"/>
    </source>
</evidence>
<keyword evidence="12" id="KW-1185">Reference proteome</keyword>
<dbReference type="PANTHER" id="PTHR30255:SF2">
    <property type="entry name" value="SINGLE-STRANDED-DNA-SPECIFIC EXONUCLEASE RECJ"/>
    <property type="match status" value="1"/>
</dbReference>
<protein>
    <recommendedName>
        <fullName evidence="2">Single-stranded-DNA-specific exonuclease RecJ</fullName>
    </recommendedName>
</protein>
<accession>D6XWY6</accession>
<dbReference type="GO" id="GO:0006281">
    <property type="term" value="P:DNA repair"/>
    <property type="evidence" value="ECO:0007669"/>
    <property type="project" value="InterPro"/>
</dbReference>
<dbReference type="GO" id="GO:0003676">
    <property type="term" value="F:nucleic acid binding"/>
    <property type="evidence" value="ECO:0007669"/>
    <property type="project" value="InterPro"/>
</dbReference>
<dbReference type="KEGG" id="bse:Bsel_2461"/>
<evidence type="ECO:0000256" key="6">
    <source>
        <dbReference type="SAM" id="Coils"/>
    </source>
</evidence>
<name>D6XWY6_BACIE</name>
<evidence type="ECO:0000256" key="1">
    <source>
        <dbReference type="ARBA" id="ARBA00005915"/>
    </source>
</evidence>
<evidence type="ECO:0000313" key="11">
    <source>
        <dbReference type="EMBL" id="ADH99962.1"/>
    </source>
</evidence>
<dbReference type="Pfam" id="PF01368">
    <property type="entry name" value="DHH"/>
    <property type="match status" value="1"/>
</dbReference>
<dbReference type="GO" id="GO:0006310">
    <property type="term" value="P:DNA recombination"/>
    <property type="evidence" value="ECO:0007669"/>
    <property type="project" value="InterPro"/>
</dbReference>
<evidence type="ECO:0000313" key="12">
    <source>
        <dbReference type="Proteomes" id="UP000000271"/>
    </source>
</evidence>
<dbReference type="EMBL" id="CP001791">
    <property type="protein sequence ID" value="ADH99962.1"/>
    <property type="molecule type" value="Genomic_DNA"/>
</dbReference>
<evidence type="ECO:0000256" key="3">
    <source>
        <dbReference type="ARBA" id="ARBA00022722"/>
    </source>
</evidence>
<dbReference type="Gene3D" id="3.90.1640.30">
    <property type="match status" value="1"/>
</dbReference>
<dbReference type="STRING" id="439292.Bsel_2461"/>
<feature type="domain" description="DHHA1" evidence="8">
    <location>
        <begin position="344"/>
        <end position="438"/>
    </location>
</feature>
<dbReference type="InterPro" id="IPR004610">
    <property type="entry name" value="RecJ"/>
</dbReference>
<feature type="domain" description="RecJ OB" evidence="10">
    <location>
        <begin position="452"/>
        <end position="560"/>
    </location>
</feature>
<dbReference type="NCBIfam" id="TIGR00644">
    <property type="entry name" value="recJ"/>
    <property type="match status" value="1"/>
</dbReference>
<dbReference type="HOGENOM" id="CLU_009736_3_1_9"/>
<evidence type="ECO:0000256" key="4">
    <source>
        <dbReference type="ARBA" id="ARBA00022801"/>
    </source>
</evidence>
<dbReference type="Gene3D" id="3.10.310.30">
    <property type="match status" value="1"/>
</dbReference>
<evidence type="ECO:0000259" key="8">
    <source>
        <dbReference type="Pfam" id="PF02272"/>
    </source>
</evidence>
<dbReference type="Pfam" id="PF02272">
    <property type="entry name" value="DHHA1"/>
    <property type="match status" value="1"/>
</dbReference>
<dbReference type="Proteomes" id="UP000000271">
    <property type="component" value="Chromosome"/>
</dbReference>
<evidence type="ECO:0000256" key="5">
    <source>
        <dbReference type="ARBA" id="ARBA00022839"/>
    </source>
</evidence>
<keyword evidence="5 11" id="KW-0269">Exonuclease</keyword>
<feature type="coiled-coil region" evidence="6">
    <location>
        <begin position="307"/>
        <end position="339"/>
    </location>
</feature>
<keyword evidence="6" id="KW-0175">Coiled coil</keyword>
<evidence type="ECO:0000256" key="2">
    <source>
        <dbReference type="ARBA" id="ARBA00019841"/>
    </source>
</evidence>
<dbReference type="RefSeq" id="WP_013173384.1">
    <property type="nucleotide sequence ID" value="NC_014219.1"/>
</dbReference>
<dbReference type="SUPFAM" id="SSF64182">
    <property type="entry name" value="DHH phosphoesterases"/>
    <property type="match status" value="1"/>
</dbReference>
<dbReference type="PANTHER" id="PTHR30255">
    <property type="entry name" value="SINGLE-STRANDED-DNA-SPECIFIC EXONUCLEASE RECJ"/>
    <property type="match status" value="1"/>
</dbReference>
<feature type="domain" description="DDH" evidence="7">
    <location>
        <begin position="82"/>
        <end position="226"/>
    </location>
</feature>
<keyword evidence="3" id="KW-0540">Nuclease</keyword>
<proteinExistence type="inferred from homology"/>
<evidence type="ECO:0000259" key="9">
    <source>
        <dbReference type="Pfam" id="PF10141"/>
    </source>
</evidence>
<dbReference type="eggNOG" id="COG0608">
    <property type="taxonomic scope" value="Bacteria"/>
</dbReference>
<gene>
    <name evidence="11" type="ordered locus">Bsel_2461</name>
</gene>
<dbReference type="InterPro" id="IPR041122">
    <property type="entry name" value="RecJ_OB"/>
</dbReference>
<dbReference type="Pfam" id="PF10141">
    <property type="entry name" value="ssDNA-exonuc_C"/>
    <property type="match status" value="1"/>
</dbReference>
<dbReference type="InterPro" id="IPR038763">
    <property type="entry name" value="DHH_sf"/>
</dbReference>
<dbReference type="InterPro" id="IPR051673">
    <property type="entry name" value="SSDNA_exonuclease_RecJ"/>
</dbReference>
<dbReference type="OrthoDB" id="9809852at2"/>
<comment type="similarity">
    <text evidence="1">Belongs to the RecJ family.</text>
</comment>
<dbReference type="GO" id="GO:0008409">
    <property type="term" value="F:5'-3' exonuclease activity"/>
    <property type="evidence" value="ECO:0007669"/>
    <property type="project" value="InterPro"/>
</dbReference>
<keyword evidence="4" id="KW-0378">Hydrolase</keyword>
<dbReference type="AlphaFoldDB" id="D6XWY6"/>
<evidence type="ECO:0000259" key="7">
    <source>
        <dbReference type="Pfam" id="PF01368"/>
    </source>
</evidence>
<feature type="domain" description="Single-stranded-DNA-specific exonuclease RecJ C-terminal" evidence="9">
    <location>
        <begin position="567"/>
        <end position="773"/>
    </location>
</feature>